<accession>A0ABM1GZU7</accession>
<feature type="domain" description="Reverse transcriptase" evidence="1">
    <location>
        <begin position="286"/>
        <end position="410"/>
    </location>
</feature>
<evidence type="ECO:0000313" key="2">
    <source>
        <dbReference type="Proteomes" id="UP000694930"/>
    </source>
</evidence>
<dbReference type="GeneID" id="107022149"/>
<dbReference type="CDD" id="cd01647">
    <property type="entry name" value="RT_LTR"/>
    <property type="match status" value="1"/>
</dbReference>
<dbReference type="Proteomes" id="UP000694930">
    <property type="component" value="Chromosome 6"/>
</dbReference>
<dbReference type="InterPro" id="IPR000477">
    <property type="entry name" value="RT_dom"/>
</dbReference>
<dbReference type="PANTHER" id="PTHR24559">
    <property type="entry name" value="TRANSPOSON TY3-I GAG-POL POLYPROTEIN"/>
    <property type="match status" value="1"/>
</dbReference>
<reference evidence="3" key="2">
    <citation type="submission" date="2025-08" db="UniProtKB">
        <authorList>
            <consortium name="RefSeq"/>
        </authorList>
    </citation>
    <scope>IDENTIFICATION</scope>
</reference>
<dbReference type="SUPFAM" id="SSF56672">
    <property type="entry name" value="DNA/RNA polymerases"/>
    <property type="match status" value="1"/>
</dbReference>
<name>A0ABM1GZU7_SOLPN</name>
<dbReference type="PANTHER" id="PTHR24559:SF457">
    <property type="entry name" value="RNA-DIRECTED DNA POLYMERASE HOMOLOG"/>
    <property type="match status" value="1"/>
</dbReference>
<evidence type="ECO:0000313" key="3">
    <source>
        <dbReference type="RefSeq" id="XP_015078328.1"/>
    </source>
</evidence>
<dbReference type="InterPro" id="IPR043502">
    <property type="entry name" value="DNA/RNA_pol_sf"/>
</dbReference>
<sequence length="516" mass="59293">MRSQSHRQALMKALDDTYVPVGTNNDNVAAMINQVILGHRISFCDDHLPFEGRSLNKALHITVVCRDKVINRISVDDGYGLNIFQLSTLRKLRFDLGKLQQNQVNVRAFDGVQRDTLGANFQGIIEPILVLIKGSIYGLGYIPTDDDMKTKIKNDQALAKQIPLLYRHSQSESMPSMMTLEKESAAFLKRLMLLLRKSNISFKPSNVMSCHELNEQNEAGDDEVDEYEEEIEASKYRKYLTHSLTEYIDVFVWEVRDMLGLSINVVSHKMPINSGFRSVKQKARKFNPKLSIKIKEEITKKIESRWVEEEDAEKKIFITPWSVYHYRVMAFGLKNAGATYMRDILTIFHDMTHKEIEVYVDDVIIKSRESSDHLTHLKKFFDRLWRYNLKLNLAKCSFGVTAGKMLGFIVSKRCIDLNPSKIKAIQDLPPPRTKKEKAIKAQALADHLAENPIDKEYEPLKTYFHDKEISFVGKDISEIYPSWRLFFDGAENHKGKGIRAVLVSKSGQHYPMAAKL</sequence>
<keyword evidence="2" id="KW-1185">Reference proteome</keyword>
<reference evidence="2" key="1">
    <citation type="journal article" date="2014" name="Nat. Genet.">
        <title>The genome of the stress-tolerant wild tomato species Solanum pennellii.</title>
        <authorList>
            <person name="Bolger A."/>
            <person name="Scossa F."/>
            <person name="Bolger M.E."/>
            <person name="Lanz C."/>
            <person name="Maumus F."/>
            <person name="Tohge T."/>
            <person name="Quesneville H."/>
            <person name="Alseekh S."/>
            <person name="Sorensen I."/>
            <person name="Lichtenstein G."/>
            <person name="Fich E.A."/>
            <person name="Conte M."/>
            <person name="Keller H."/>
            <person name="Schneeberger K."/>
            <person name="Schwacke R."/>
            <person name="Ofner I."/>
            <person name="Vrebalov J."/>
            <person name="Xu Y."/>
            <person name="Osorio S."/>
            <person name="Aflitos S.A."/>
            <person name="Schijlen E."/>
            <person name="Jimenez-Gomez J.M."/>
            <person name="Ryngajllo M."/>
            <person name="Kimura S."/>
            <person name="Kumar R."/>
            <person name="Koenig D."/>
            <person name="Headland L.R."/>
            <person name="Maloof J.N."/>
            <person name="Sinha N."/>
            <person name="van Ham R.C."/>
            <person name="Lankhorst R.K."/>
            <person name="Mao L."/>
            <person name="Vogel A."/>
            <person name="Arsova B."/>
            <person name="Panstruga R."/>
            <person name="Fei Z."/>
            <person name="Rose J.K."/>
            <person name="Zamir D."/>
            <person name="Carrari F."/>
            <person name="Giovannoni J.J."/>
            <person name="Weigel D."/>
            <person name="Usadel B."/>
            <person name="Fernie A.R."/>
        </authorList>
    </citation>
    <scope>NUCLEOTIDE SEQUENCE [LARGE SCALE GENOMIC DNA]</scope>
    <source>
        <strain evidence="2">cv. LA0716</strain>
    </source>
</reference>
<dbReference type="RefSeq" id="XP_015078328.1">
    <property type="nucleotide sequence ID" value="XM_015222842.1"/>
</dbReference>
<organism evidence="2 3">
    <name type="scientific">Solanum pennellii</name>
    <name type="common">Tomato</name>
    <name type="synonym">Lycopersicon pennellii</name>
    <dbReference type="NCBI Taxonomy" id="28526"/>
    <lineage>
        <taxon>Eukaryota</taxon>
        <taxon>Viridiplantae</taxon>
        <taxon>Streptophyta</taxon>
        <taxon>Embryophyta</taxon>
        <taxon>Tracheophyta</taxon>
        <taxon>Spermatophyta</taxon>
        <taxon>Magnoliopsida</taxon>
        <taxon>eudicotyledons</taxon>
        <taxon>Gunneridae</taxon>
        <taxon>Pentapetalae</taxon>
        <taxon>asterids</taxon>
        <taxon>lamiids</taxon>
        <taxon>Solanales</taxon>
        <taxon>Solanaceae</taxon>
        <taxon>Solanoideae</taxon>
        <taxon>Solaneae</taxon>
        <taxon>Solanum</taxon>
        <taxon>Solanum subgen. Lycopersicon</taxon>
    </lineage>
</organism>
<evidence type="ECO:0000259" key="1">
    <source>
        <dbReference type="Pfam" id="PF00078"/>
    </source>
</evidence>
<dbReference type="Pfam" id="PF00078">
    <property type="entry name" value="RVT_1"/>
    <property type="match status" value="1"/>
</dbReference>
<gene>
    <name evidence="3" type="primary">LOC107022149</name>
</gene>
<protein>
    <submittedName>
        <fullName evidence="3">Uncharacterized protein LOC107022149</fullName>
    </submittedName>
</protein>
<proteinExistence type="predicted"/>
<dbReference type="InterPro" id="IPR043128">
    <property type="entry name" value="Rev_trsase/Diguanyl_cyclase"/>
</dbReference>
<dbReference type="InterPro" id="IPR053134">
    <property type="entry name" value="RNA-dir_DNA_polymerase"/>
</dbReference>
<dbReference type="Gene3D" id="3.30.70.270">
    <property type="match status" value="1"/>
</dbReference>